<feature type="domain" description="VLRF1" evidence="12">
    <location>
        <begin position="190"/>
        <end position="354"/>
    </location>
</feature>
<dbReference type="InterPro" id="IPR041175">
    <property type="entry name" value="VLRF1/Vms1"/>
</dbReference>
<evidence type="ECO:0000256" key="3">
    <source>
        <dbReference type="ARBA" id="ARBA00022490"/>
    </source>
</evidence>
<protein>
    <submittedName>
        <fullName evidence="13">Cytoplasmic protein</fullName>
    </submittedName>
</protein>
<dbReference type="EMBL" id="ML210184">
    <property type="protein sequence ID" value="TFK25601.1"/>
    <property type="molecule type" value="Genomic_DNA"/>
</dbReference>
<feature type="region of interest" description="Disordered" evidence="11">
    <location>
        <begin position="248"/>
        <end position="272"/>
    </location>
</feature>
<evidence type="ECO:0000256" key="1">
    <source>
        <dbReference type="ARBA" id="ARBA00004496"/>
    </source>
</evidence>
<evidence type="ECO:0000256" key="4">
    <source>
        <dbReference type="ARBA" id="ARBA00022722"/>
    </source>
</evidence>
<feature type="compositionally biased region" description="Basic and acidic residues" evidence="11">
    <location>
        <begin position="626"/>
        <end position="643"/>
    </location>
</feature>
<dbReference type="Gene3D" id="1.25.40.20">
    <property type="entry name" value="Ankyrin repeat-containing domain"/>
    <property type="match status" value="1"/>
</dbReference>
<evidence type="ECO:0000256" key="7">
    <source>
        <dbReference type="ARBA" id="ARBA00022801"/>
    </source>
</evidence>
<keyword evidence="8" id="KW-0040">ANK repeat</keyword>
<dbReference type="STRING" id="230819.A0A5C3KY73"/>
<keyword evidence="4 10" id="KW-0540">Nuclease</keyword>
<dbReference type="PROSITE" id="PS52044">
    <property type="entry name" value="VLRF1"/>
    <property type="match status" value="1"/>
</dbReference>
<evidence type="ECO:0000256" key="5">
    <source>
        <dbReference type="ARBA" id="ARBA00022737"/>
    </source>
</evidence>
<dbReference type="Pfam" id="PF18826">
    <property type="entry name" value="bVLRF1"/>
    <property type="match status" value="1"/>
</dbReference>
<comment type="domain">
    <text evidence="10">The VLRF1 domain mediates binding to the 60S ribosomal subunit.</text>
</comment>
<evidence type="ECO:0000256" key="9">
    <source>
        <dbReference type="ARBA" id="ARBA00023054"/>
    </source>
</evidence>
<gene>
    <name evidence="13" type="ORF">FA15DRAFT_668301</name>
</gene>
<dbReference type="GO" id="GO:0036503">
    <property type="term" value="P:ERAD pathway"/>
    <property type="evidence" value="ECO:0007669"/>
    <property type="project" value="TreeGrafter"/>
</dbReference>
<keyword evidence="3 10" id="KW-0963">Cytoplasm</keyword>
<keyword evidence="6 10" id="KW-0255">Endonuclease</keyword>
<comment type="similarity">
    <text evidence="2 10">Belongs to the ANKZF1/VMS1 family.</text>
</comment>
<dbReference type="GO" id="GO:0004519">
    <property type="term" value="F:endonuclease activity"/>
    <property type="evidence" value="ECO:0007669"/>
    <property type="project" value="UniProtKB-KW"/>
</dbReference>
<evidence type="ECO:0000256" key="10">
    <source>
        <dbReference type="PROSITE-ProRule" id="PRU01389"/>
    </source>
</evidence>
<dbReference type="PANTHER" id="PTHR16036:SF2">
    <property type="entry name" value="TRNA ENDONUCLEASE ANKZF1"/>
    <property type="match status" value="1"/>
</dbReference>
<feature type="region of interest" description="Disordered" evidence="11">
    <location>
        <begin position="550"/>
        <end position="650"/>
    </location>
</feature>
<dbReference type="GO" id="GO:0005737">
    <property type="term" value="C:cytoplasm"/>
    <property type="evidence" value="ECO:0007669"/>
    <property type="project" value="UniProtKB-SubCell"/>
</dbReference>
<feature type="region of interest" description="Disordered" evidence="11">
    <location>
        <begin position="212"/>
        <end position="236"/>
    </location>
</feature>
<reference evidence="13 14" key="1">
    <citation type="journal article" date="2019" name="Nat. Ecol. Evol.">
        <title>Megaphylogeny resolves global patterns of mushroom evolution.</title>
        <authorList>
            <person name="Varga T."/>
            <person name="Krizsan K."/>
            <person name="Foldi C."/>
            <person name="Dima B."/>
            <person name="Sanchez-Garcia M."/>
            <person name="Sanchez-Ramirez S."/>
            <person name="Szollosi G.J."/>
            <person name="Szarkandi J.G."/>
            <person name="Papp V."/>
            <person name="Albert L."/>
            <person name="Andreopoulos W."/>
            <person name="Angelini C."/>
            <person name="Antonin V."/>
            <person name="Barry K.W."/>
            <person name="Bougher N.L."/>
            <person name="Buchanan P."/>
            <person name="Buyck B."/>
            <person name="Bense V."/>
            <person name="Catcheside P."/>
            <person name="Chovatia M."/>
            <person name="Cooper J."/>
            <person name="Damon W."/>
            <person name="Desjardin D."/>
            <person name="Finy P."/>
            <person name="Geml J."/>
            <person name="Haridas S."/>
            <person name="Hughes K."/>
            <person name="Justo A."/>
            <person name="Karasinski D."/>
            <person name="Kautmanova I."/>
            <person name="Kiss B."/>
            <person name="Kocsube S."/>
            <person name="Kotiranta H."/>
            <person name="LaButti K.M."/>
            <person name="Lechner B.E."/>
            <person name="Liimatainen K."/>
            <person name="Lipzen A."/>
            <person name="Lukacs Z."/>
            <person name="Mihaltcheva S."/>
            <person name="Morgado L.N."/>
            <person name="Niskanen T."/>
            <person name="Noordeloos M.E."/>
            <person name="Ohm R.A."/>
            <person name="Ortiz-Santana B."/>
            <person name="Ovrebo C."/>
            <person name="Racz N."/>
            <person name="Riley R."/>
            <person name="Savchenko A."/>
            <person name="Shiryaev A."/>
            <person name="Soop K."/>
            <person name="Spirin V."/>
            <person name="Szebenyi C."/>
            <person name="Tomsovsky M."/>
            <person name="Tulloss R.E."/>
            <person name="Uehling J."/>
            <person name="Grigoriev I.V."/>
            <person name="Vagvolgyi C."/>
            <person name="Papp T."/>
            <person name="Martin F.M."/>
            <person name="Miettinen O."/>
            <person name="Hibbett D.S."/>
            <person name="Nagy L.G."/>
        </authorList>
    </citation>
    <scope>NUCLEOTIDE SEQUENCE [LARGE SCALE GENOMIC DNA]</scope>
    <source>
        <strain evidence="13 14">CBS 121175</strain>
    </source>
</reference>
<dbReference type="GO" id="GO:0016787">
    <property type="term" value="F:hydrolase activity"/>
    <property type="evidence" value="ECO:0007669"/>
    <property type="project" value="UniProtKB-KW"/>
</dbReference>
<keyword evidence="9" id="KW-0175">Coiled coil</keyword>
<organism evidence="13 14">
    <name type="scientific">Coprinopsis marcescibilis</name>
    <name type="common">Agaric fungus</name>
    <name type="synonym">Psathyrella marcescibilis</name>
    <dbReference type="NCBI Taxonomy" id="230819"/>
    <lineage>
        <taxon>Eukaryota</taxon>
        <taxon>Fungi</taxon>
        <taxon>Dikarya</taxon>
        <taxon>Basidiomycota</taxon>
        <taxon>Agaricomycotina</taxon>
        <taxon>Agaricomycetes</taxon>
        <taxon>Agaricomycetidae</taxon>
        <taxon>Agaricales</taxon>
        <taxon>Agaricineae</taxon>
        <taxon>Psathyrellaceae</taxon>
        <taxon>Coprinopsis</taxon>
    </lineage>
</organism>
<feature type="compositionally biased region" description="Basic and acidic residues" evidence="11">
    <location>
        <begin position="568"/>
        <end position="584"/>
    </location>
</feature>
<accession>A0A5C3KY73</accession>
<sequence length="650" mass="72445">MSAVQRSQFHVYSLPEELLGGLTLRNLVNQPNAVRPPTPEAVLPATGQRACSICLGITFNDVDEQRIHFKSDWHRYNVKNKLNGGKAVNEADFGQLVDALDDSLSGSASSSENDSDDSDTVNKIVNKTKNLGLRPDSPESSSPHAPQTALVWFHSHPSTQIGVYKALFPPKIEPSSLVDELKKLQAPEPGGRTWAMFMVAGGHFAGAVVRVSKDGEEEEESGKSKKKPKRPKPDMEVLLHKTFHRYTTRRKQGGSQSVNDNAKGPAKSAGAQLRRYGEQALRDDIRNLLSEWSEEIIDCERIWIRASTSNRRIFFDYDEAVFQKGDERLRTFPFPTRRPTQSELSRCLLELTKPKISHFTEDELKAQDEAYQASLPKPKPKPTIPAPVEREKPQPTKLTKEEELFRDKWGRLLEMVTRGRLEPLKVFWERESNAIGGIDIPIPEWADEKVNTLLQAAAYAGQADVVHWMLDAAGADPTITVGSSKQGILEDVETRSEDAGSTPVYAASNRTAYDLAKTKAVRDVFRRCAAANLDRWDWLGAGHVPSILSQDMEEEQEQKKKVRRKGLKDRVKEREAKDRERQQERPASPPSNPVPPVKPTPSNAHANRLGGASGSAEGIAGLTPEMRLKVERERRARAAEARFKGLGGTK</sequence>
<dbReference type="AlphaFoldDB" id="A0A5C3KY73"/>
<evidence type="ECO:0000313" key="14">
    <source>
        <dbReference type="Proteomes" id="UP000307440"/>
    </source>
</evidence>
<dbReference type="InterPro" id="IPR047139">
    <property type="entry name" value="ANKZ1/VMS1"/>
</dbReference>
<dbReference type="InterPro" id="IPR036770">
    <property type="entry name" value="Ankyrin_rpt-contain_sf"/>
</dbReference>
<feature type="region of interest" description="Disordered" evidence="11">
    <location>
        <begin position="370"/>
        <end position="396"/>
    </location>
</feature>
<evidence type="ECO:0000256" key="8">
    <source>
        <dbReference type="ARBA" id="ARBA00023043"/>
    </source>
</evidence>
<feature type="active site" evidence="10">
    <location>
        <position position="256"/>
    </location>
</feature>
<evidence type="ECO:0000256" key="11">
    <source>
        <dbReference type="SAM" id="MobiDB-lite"/>
    </source>
</evidence>
<keyword evidence="14" id="KW-1185">Reference proteome</keyword>
<keyword evidence="7 10" id="KW-0378">Hydrolase</keyword>
<keyword evidence="5" id="KW-0677">Repeat</keyword>
<evidence type="ECO:0000259" key="12">
    <source>
        <dbReference type="PROSITE" id="PS52044"/>
    </source>
</evidence>
<evidence type="ECO:0000313" key="13">
    <source>
        <dbReference type="EMBL" id="TFK25601.1"/>
    </source>
</evidence>
<proteinExistence type="inferred from homology"/>
<name>A0A5C3KY73_COPMA</name>
<evidence type="ECO:0000256" key="2">
    <source>
        <dbReference type="ARBA" id="ARBA00009262"/>
    </source>
</evidence>
<feature type="compositionally biased region" description="Pro residues" evidence="11">
    <location>
        <begin position="587"/>
        <end position="599"/>
    </location>
</feature>
<comment type="subcellular location">
    <subcellularLocation>
        <location evidence="1">Cytoplasm</location>
    </subcellularLocation>
</comment>
<dbReference type="PANTHER" id="PTHR16036">
    <property type="entry name" value="ANKYRIN REPEAT AND ZINC FINGER DOMAIN-CONTAINING PROTEIN 1"/>
    <property type="match status" value="1"/>
</dbReference>
<dbReference type="Proteomes" id="UP000307440">
    <property type="component" value="Unassembled WGS sequence"/>
</dbReference>
<dbReference type="OrthoDB" id="429841at2759"/>
<evidence type="ECO:0000256" key="6">
    <source>
        <dbReference type="ARBA" id="ARBA00022759"/>
    </source>
</evidence>